<dbReference type="AlphaFoldDB" id="A0A1H8IEZ8"/>
<dbReference type="EMBL" id="FODE01000012">
    <property type="protein sequence ID" value="SEN66288.1"/>
    <property type="molecule type" value="Genomic_DNA"/>
</dbReference>
<evidence type="ECO:0000313" key="3">
    <source>
        <dbReference type="Proteomes" id="UP000199054"/>
    </source>
</evidence>
<name>A0A1H8IEZ8_9RHOB</name>
<evidence type="ECO:0000313" key="2">
    <source>
        <dbReference type="EMBL" id="SEN66288.1"/>
    </source>
</evidence>
<keyword evidence="1" id="KW-0472">Membrane</keyword>
<feature type="transmembrane region" description="Helical" evidence="1">
    <location>
        <begin position="50"/>
        <end position="73"/>
    </location>
</feature>
<accession>A0A1H8IEZ8</accession>
<keyword evidence="1" id="KW-0812">Transmembrane</keyword>
<feature type="transmembrane region" description="Helical" evidence="1">
    <location>
        <begin position="85"/>
        <end position="106"/>
    </location>
</feature>
<feature type="transmembrane region" description="Helical" evidence="1">
    <location>
        <begin position="206"/>
        <end position="225"/>
    </location>
</feature>
<protein>
    <submittedName>
        <fullName evidence="2">ABC-type polysaccharide/polyol phosphate export permease</fullName>
    </submittedName>
</protein>
<sequence length="285" mass="31979">MVPNQGQDRGRAGLFSQRNNRNMVQAAGTTLTLIYHQTVYNLRTEHRNAIVGLLMTIAQTSVMMMAFMGLYLIMGVRSSPIRADFILFLMSGIMLFLTHIQTVGAVSGSHNLGGLTRHQPLNAAIMIAAASLAVLYRQAITIMTLLGVYHLLFNPLRLEDPLGCVVMFLLSWFSGCCVGLIFLGLRPWFPKGSKLMTTMYQRINMIASGKMFVANILPNIMLPFFSWNPLFHVIDQTRGFAFINYTPQKTDPYYALWFSLVALMIGLLINFTTRKYESISWGATS</sequence>
<keyword evidence="1" id="KW-1133">Transmembrane helix</keyword>
<keyword evidence="3" id="KW-1185">Reference proteome</keyword>
<proteinExistence type="predicted"/>
<reference evidence="2 3" key="1">
    <citation type="submission" date="2016-10" db="EMBL/GenBank/DDBJ databases">
        <authorList>
            <person name="de Groot N.N."/>
        </authorList>
    </citation>
    <scope>NUCLEOTIDE SEQUENCE [LARGE SCALE GENOMIC DNA]</scope>
    <source>
        <strain evidence="2 3">DSM 8512</strain>
    </source>
</reference>
<gene>
    <name evidence="2" type="ORF">SAMN04489859_101259</name>
</gene>
<dbReference type="STRING" id="34002.SAMN04489859_101259"/>
<feature type="transmembrane region" description="Helical" evidence="1">
    <location>
        <begin position="254"/>
        <end position="271"/>
    </location>
</feature>
<dbReference type="RefSeq" id="WP_244519180.1">
    <property type="nucleotide sequence ID" value="NZ_CP067124.1"/>
</dbReference>
<organism evidence="2 3">
    <name type="scientific">Paracoccus alcaliphilus</name>
    <dbReference type="NCBI Taxonomy" id="34002"/>
    <lineage>
        <taxon>Bacteria</taxon>
        <taxon>Pseudomonadati</taxon>
        <taxon>Pseudomonadota</taxon>
        <taxon>Alphaproteobacteria</taxon>
        <taxon>Rhodobacterales</taxon>
        <taxon>Paracoccaceae</taxon>
        <taxon>Paracoccus</taxon>
    </lineage>
</organism>
<dbReference type="Proteomes" id="UP000199054">
    <property type="component" value="Unassembled WGS sequence"/>
</dbReference>
<feature type="transmembrane region" description="Helical" evidence="1">
    <location>
        <begin position="165"/>
        <end position="185"/>
    </location>
</feature>
<evidence type="ECO:0000256" key="1">
    <source>
        <dbReference type="SAM" id="Phobius"/>
    </source>
</evidence>
<feature type="transmembrane region" description="Helical" evidence="1">
    <location>
        <begin position="127"/>
        <end position="153"/>
    </location>
</feature>